<evidence type="ECO:0000313" key="3">
    <source>
        <dbReference type="Proteomes" id="UP000275719"/>
    </source>
</evidence>
<evidence type="ECO:0000313" key="2">
    <source>
        <dbReference type="EMBL" id="RRJ92008.1"/>
    </source>
</evidence>
<dbReference type="EMBL" id="RQVQ01000007">
    <property type="protein sequence ID" value="RRJ92008.1"/>
    <property type="molecule type" value="Genomic_DNA"/>
</dbReference>
<organism evidence="2 3">
    <name type="scientific">Paenimyroides tangerinum</name>
    <dbReference type="NCBI Taxonomy" id="2488728"/>
    <lineage>
        <taxon>Bacteria</taxon>
        <taxon>Pseudomonadati</taxon>
        <taxon>Bacteroidota</taxon>
        <taxon>Flavobacteriia</taxon>
        <taxon>Flavobacteriales</taxon>
        <taxon>Flavobacteriaceae</taxon>
        <taxon>Paenimyroides</taxon>
    </lineage>
</organism>
<accession>A0A3P3WC90</accession>
<dbReference type="AlphaFoldDB" id="A0A3P3WC90"/>
<dbReference type="InterPro" id="IPR032274">
    <property type="entry name" value="DUF4835"/>
</dbReference>
<dbReference type="Pfam" id="PF16119">
    <property type="entry name" value="DUF4835"/>
    <property type="match status" value="1"/>
</dbReference>
<reference evidence="2 3" key="1">
    <citation type="submission" date="2018-11" db="EMBL/GenBank/DDBJ databases">
        <title>Flavobacterium sp. nov., YIM 102701-2 draft genome.</title>
        <authorList>
            <person name="Li G."/>
            <person name="Jiang Y."/>
        </authorList>
    </citation>
    <scope>NUCLEOTIDE SEQUENCE [LARGE SCALE GENOMIC DNA]</scope>
    <source>
        <strain evidence="2 3">YIM 102701-2</strain>
    </source>
</reference>
<comment type="caution">
    <text evidence="2">The sequence shown here is derived from an EMBL/GenBank/DDBJ whole genome shotgun (WGS) entry which is preliminary data.</text>
</comment>
<proteinExistence type="predicted"/>
<dbReference type="Proteomes" id="UP000275719">
    <property type="component" value="Unassembled WGS sequence"/>
</dbReference>
<keyword evidence="3" id="KW-1185">Reference proteome</keyword>
<sequence length="294" mass="33558">MRNSIYFCFLFLFTNVISAQELNCTVQIIADKVPQTNKQIFTTLKSAMTDFMNNTQFTPINFSKEERIECNLILVVESFDSNVISGSLQVLSTRPVYDSNYNTQILNFKDNQVTFKYTEFEPLIYSDNNFNGDLVGVMSFYANLIIGLDSDSFEKLSGTQYLQKANNFVLLAQQGGTTGWKSSEKTVNRYHLINDILSNSFVSYREALYDYHRLGMDEMIAKPAESKAAIFAAISKLDNVHKIRPNAIPTRVFFDTKNDEIVSVFSAGPEFKKQQVVELLNKLYPFLSAKWSKI</sequence>
<gene>
    <name evidence="2" type="ORF">EG240_04275</name>
</gene>
<name>A0A3P3WC90_9FLAO</name>
<dbReference type="OrthoDB" id="9773381at2"/>
<protein>
    <submittedName>
        <fullName evidence="2">DUF4835 family protein</fullName>
    </submittedName>
</protein>
<keyword evidence="1" id="KW-0732">Signal</keyword>
<feature type="signal peptide" evidence="1">
    <location>
        <begin position="1"/>
        <end position="19"/>
    </location>
</feature>
<feature type="chain" id="PRO_5017931321" evidence="1">
    <location>
        <begin position="20"/>
        <end position="294"/>
    </location>
</feature>
<dbReference type="RefSeq" id="WP_125017782.1">
    <property type="nucleotide sequence ID" value="NZ_RQVQ01000007.1"/>
</dbReference>
<evidence type="ECO:0000256" key="1">
    <source>
        <dbReference type="SAM" id="SignalP"/>
    </source>
</evidence>